<keyword evidence="3" id="KW-0520">NAD</keyword>
<sequence>MTAATASKESQPIFTLQHIFNHQRNASLAQPMPDYASRVTTLKQLKTALLKNKEALCEALAQDYGHRSHQDTLISDILPCVMQINYTLKRLKKWMRPSRRHAGLLLMPAKVEVVYQPLGVVGIVVPWNFPVMLSLGPLITALAAGNRAMLKLSEFTPITNKLLCSLLASLFEDSQVAVIEGEADVAAAFTRLPFDHLLFTGSTAVGHHVMRAAAENLTPVTLELGGKSPTLIAPDAEITQAVQRTIFGKCLNAGQICVAPDYVLVPEDKAQDFIAEFKQQFTTMYPQGVHSPDFTSVVNQRQFERLSQWLEEARQHGVPIEPAHPESMDDTAHRMVPHLLLNPDHNLTLMQQEIFGPLLPVITYNSLDEALSYIQQRPRPLALYLMTDDAALQAQVKNNIHAGGMAINDTVFHVAADDAPFGGIGPSGMGHYHGKEGFLTFSKAKTVLTRGKINTAKLVTPPYTGWKTMLQKAMMAFFLR</sequence>
<dbReference type="InterPro" id="IPR015590">
    <property type="entry name" value="Aldehyde_DH_dom"/>
</dbReference>
<keyword evidence="2 4" id="KW-0560">Oxidoreductase</keyword>
<dbReference type="Proteomes" id="UP000027192">
    <property type="component" value="Unassembled WGS sequence"/>
</dbReference>
<dbReference type="OrthoDB" id="9812625at2"/>
<dbReference type="InterPro" id="IPR012394">
    <property type="entry name" value="Aldehyde_DH_NAD(P)"/>
</dbReference>
<proteinExistence type="inferred from homology"/>
<dbReference type="Pfam" id="PF00171">
    <property type="entry name" value="Aldedh"/>
    <property type="match status" value="1"/>
</dbReference>
<dbReference type="InterPro" id="IPR029510">
    <property type="entry name" value="Ald_DH_CS_GLU"/>
</dbReference>
<comment type="caution">
    <text evidence="9">The sequence shown here is derived from an EMBL/GenBank/DDBJ whole genome shotgun (WGS) entry which is preliminary data.</text>
</comment>
<dbReference type="FunFam" id="3.40.605.10:FF:000004">
    <property type="entry name" value="Aldehyde dehydrogenase"/>
    <property type="match status" value="1"/>
</dbReference>
<dbReference type="InterPro" id="IPR016161">
    <property type="entry name" value="Ald_DH/histidinol_DH"/>
</dbReference>
<evidence type="ECO:0000256" key="2">
    <source>
        <dbReference type="ARBA" id="ARBA00023002"/>
    </source>
</evidence>
<accession>A0A066RTC9</accession>
<dbReference type="SUPFAM" id="SSF53720">
    <property type="entry name" value="ALDH-like"/>
    <property type="match status" value="1"/>
</dbReference>
<dbReference type="PIRSF" id="PIRSF036492">
    <property type="entry name" value="ALDH"/>
    <property type="match status" value="1"/>
</dbReference>
<dbReference type="GO" id="GO:0006081">
    <property type="term" value="P:aldehyde metabolic process"/>
    <property type="evidence" value="ECO:0007669"/>
    <property type="project" value="InterPro"/>
</dbReference>
<evidence type="ECO:0000313" key="10">
    <source>
        <dbReference type="Proteomes" id="UP000027192"/>
    </source>
</evidence>
<name>A0A066RTC9_9GAMM</name>
<dbReference type="GO" id="GO:0004029">
    <property type="term" value="F:aldehyde dehydrogenase (NAD+) activity"/>
    <property type="evidence" value="ECO:0007669"/>
    <property type="project" value="TreeGrafter"/>
</dbReference>
<evidence type="ECO:0000256" key="3">
    <source>
        <dbReference type="ARBA" id="ARBA00023027"/>
    </source>
</evidence>
<keyword evidence="10" id="KW-1185">Reference proteome</keyword>
<evidence type="ECO:0000256" key="7">
    <source>
        <dbReference type="RuleBase" id="RU003345"/>
    </source>
</evidence>
<evidence type="ECO:0000313" key="9">
    <source>
        <dbReference type="EMBL" id="KDM92371.1"/>
    </source>
</evidence>
<comment type="similarity">
    <text evidence="1 4 7">Belongs to the aldehyde dehydrogenase family.</text>
</comment>
<dbReference type="EMBL" id="JMIB01000009">
    <property type="protein sequence ID" value="KDM92371.1"/>
    <property type="molecule type" value="Genomic_DNA"/>
</dbReference>
<evidence type="ECO:0000256" key="1">
    <source>
        <dbReference type="ARBA" id="ARBA00009986"/>
    </source>
</evidence>
<dbReference type="CDD" id="cd07133">
    <property type="entry name" value="ALDH_CALDH_CalB"/>
    <property type="match status" value="1"/>
</dbReference>
<dbReference type="Gene3D" id="3.40.309.10">
    <property type="entry name" value="Aldehyde Dehydrogenase, Chain A, domain 2"/>
    <property type="match status" value="1"/>
</dbReference>
<evidence type="ECO:0000256" key="4">
    <source>
        <dbReference type="PIRNR" id="PIRNR036492"/>
    </source>
</evidence>
<dbReference type="PROSITE" id="PS00687">
    <property type="entry name" value="ALDEHYDE_DEHYDR_GLU"/>
    <property type="match status" value="1"/>
</dbReference>
<feature type="domain" description="Aldehyde dehydrogenase" evidence="8">
    <location>
        <begin position="36"/>
        <end position="447"/>
    </location>
</feature>
<protein>
    <recommendedName>
        <fullName evidence="4">Aldehyde dehydrogenase</fullName>
    </recommendedName>
</protein>
<organism evidence="9 10">
    <name type="scientific">Photobacterium galatheae</name>
    <dbReference type="NCBI Taxonomy" id="1654360"/>
    <lineage>
        <taxon>Bacteria</taxon>
        <taxon>Pseudomonadati</taxon>
        <taxon>Pseudomonadota</taxon>
        <taxon>Gammaproteobacteria</taxon>
        <taxon>Vibrionales</taxon>
        <taxon>Vibrionaceae</taxon>
        <taxon>Photobacterium</taxon>
    </lineage>
</organism>
<feature type="active site" evidence="5">
    <location>
        <position position="257"/>
    </location>
</feature>
<evidence type="ECO:0000256" key="5">
    <source>
        <dbReference type="PIRSR" id="PIRSR036492-1"/>
    </source>
</evidence>
<dbReference type="RefSeq" id="WP_051641923.1">
    <property type="nucleotide sequence ID" value="NZ_JAGSGC010000015.1"/>
</dbReference>
<evidence type="ECO:0000256" key="6">
    <source>
        <dbReference type="PROSITE-ProRule" id="PRU10007"/>
    </source>
</evidence>
<dbReference type="InterPro" id="IPR016162">
    <property type="entry name" value="Ald_DH_N"/>
</dbReference>
<reference evidence="9 10" key="1">
    <citation type="submission" date="2014-04" db="EMBL/GenBank/DDBJ databases">
        <title>Draft genome sequence of Photobacterium halotolerans S2753: a solonamide, ngercheumicin and holomycin producer.</title>
        <authorList>
            <person name="Machado H.R."/>
            <person name="Gram L."/>
        </authorList>
    </citation>
    <scope>NUCLEOTIDE SEQUENCE [LARGE SCALE GENOMIC DNA]</scope>
    <source>
        <strain evidence="9 10">S2753</strain>
    </source>
</reference>
<dbReference type="PANTHER" id="PTHR43570:SF20">
    <property type="entry name" value="ALDEHYDE DEHYDROGENASE ALDX-RELATED"/>
    <property type="match status" value="1"/>
</dbReference>
<dbReference type="STRING" id="1654360.EA58_06535"/>
<dbReference type="PANTHER" id="PTHR43570">
    <property type="entry name" value="ALDEHYDE DEHYDROGENASE"/>
    <property type="match status" value="1"/>
</dbReference>
<dbReference type="InterPro" id="IPR016163">
    <property type="entry name" value="Ald_DH_C"/>
</dbReference>
<evidence type="ECO:0000259" key="8">
    <source>
        <dbReference type="Pfam" id="PF00171"/>
    </source>
</evidence>
<dbReference type="Gene3D" id="3.40.605.10">
    <property type="entry name" value="Aldehyde Dehydrogenase, Chain A, domain 1"/>
    <property type="match status" value="1"/>
</dbReference>
<dbReference type="GO" id="GO:0005737">
    <property type="term" value="C:cytoplasm"/>
    <property type="evidence" value="ECO:0007669"/>
    <property type="project" value="TreeGrafter"/>
</dbReference>
<feature type="active site" evidence="5 6">
    <location>
        <position position="223"/>
    </location>
</feature>
<dbReference type="AlphaFoldDB" id="A0A066RTC9"/>
<gene>
    <name evidence="9" type="ORF">EA58_06535</name>
</gene>